<keyword evidence="4" id="KW-1185">Reference proteome</keyword>
<reference evidence="3 4" key="1">
    <citation type="journal article" date="2023" name="Commun. Biol.">
        <title>Reorganization of the ancestral sex-determining regions during the evolution of trioecy in Pleodorina starrii.</title>
        <authorList>
            <person name="Takahashi K."/>
            <person name="Suzuki S."/>
            <person name="Kawai-Toyooka H."/>
            <person name="Yamamoto K."/>
            <person name="Hamaji T."/>
            <person name="Ootsuki R."/>
            <person name="Yamaguchi H."/>
            <person name="Kawachi M."/>
            <person name="Higashiyama T."/>
            <person name="Nozaki H."/>
        </authorList>
    </citation>
    <scope>NUCLEOTIDE SEQUENCE [LARGE SCALE GENOMIC DNA]</scope>
    <source>
        <strain evidence="3 4">NIES-4479</strain>
    </source>
</reference>
<proteinExistence type="predicted"/>
<feature type="transmembrane region" description="Helical" evidence="2">
    <location>
        <begin position="91"/>
        <end position="113"/>
    </location>
</feature>
<dbReference type="EMBL" id="BRXU01000025">
    <property type="protein sequence ID" value="GLC59021.1"/>
    <property type="molecule type" value="Genomic_DNA"/>
</dbReference>
<feature type="region of interest" description="Disordered" evidence="1">
    <location>
        <begin position="1"/>
        <end position="44"/>
    </location>
</feature>
<accession>A0A9W6BV26</accession>
<sequence length="139" mass="14365">MPSAPLFQPEVEEPPAPTRVRVSASASGADKHHHPPSPAAAVDVPDGRTLGSLPSLPKLIPGETVVQLPPADPRVSAAALPPDYNRRALALLVRMAAAVVLFAAAAAAVAAAVVWALGLRTLVVLWVAAEAAFAVYFRQ</sequence>
<organism evidence="3 4">
    <name type="scientific">Pleodorina starrii</name>
    <dbReference type="NCBI Taxonomy" id="330485"/>
    <lineage>
        <taxon>Eukaryota</taxon>
        <taxon>Viridiplantae</taxon>
        <taxon>Chlorophyta</taxon>
        <taxon>core chlorophytes</taxon>
        <taxon>Chlorophyceae</taxon>
        <taxon>CS clade</taxon>
        <taxon>Chlamydomonadales</taxon>
        <taxon>Volvocaceae</taxon>
        <taxon>Pleodorina</taxon>
    </lineage>
</organism>
<keyword evidence="2" id="KW-0812">Transmembrane</keyword>
<gene>
    <name evidence="3" type="primary">PLESTB002190</name>
    <name evidence="3" type="ORF">PLESTB_001433800</name>
</gene>
<evidence type="ECO:0000313" key="3">
    <source>
        <dbReference type="EMBL" id="GLC59021.1"/>
    </source>
</evidence>
<keyword evidence="2" id="KW-0472">Membrane</keyword>
<evidence type="ECO:0000256" key="2">
    <source>
        <dbReference type="SAM" id="Phobius"/>
    </source>
</evidence>
<evidence type="ECO:0000256" key="1">
    <source>
        <dbReference type="SAM" id="MobiDB-lite"/>
    </source>
</evidence>
<name>A0A9W6BV26_9CHLO</name>
<comment type="caution">
    <text evidence="3">The sequence shown here is derived from an EMBL/GenBank/DDBJ whole genome shotgun (WGS) entry which is preliminary data.</text>
</comment>
<feature type="non-terminal residue" evidence="3">
    <location>
        <position position="139"/>
    </location>
</feature>
<dbReference type="Proteomes" id="UP001165080">
    <property type="component" value="Unassembled WGS sequence"/>
</dbReference>
<dbReference type="AlphaFoldDB" id="A0A9W6BV26"/>
<keyword evidence="2" id="KW-1133">Transmembrane helix</keyword>
<protein>
    <submittedName>
        <fullName evidence="3">Uncharacterized protein</fullName>
    </submittedName>
</protein>
<evidence type="ECO:0000313" key="4">
    <source>
        <dbReference type="Proteomes" id="UP001165080"/>
    </source>
</evidence>